<dbReference type="RefSeq" id="XP_019295201.2">
    <property type="nucleotide sequence ID" value="XM_019439656.2"/>
</dbReference>
<feature type="region of interest" description="Disordered" evidence="1">
    <location>
        <begin position="11"/>
        <end position="40"/>
    </location>
</feature>
<sequence>MYIATCQEMMTDKAEESAFGPENQMKRHGEPMTPAPSKRRPTMALLSLKPEEEGASQAGGSAVFLEEDDPKVTAISVLGEVPDKIPIPMEINIEIRDQLKREIRQFGRKYGRIFKLLQEVQGPPKVQKKFVLYAMKEAASYKKQELISHLKNILEKLESDHVNEDNPNPNL</sequence>
<dbReference type="InterPro" id="IPR029307">
    <property type="entry name" value="INT_SG_DDX_CT_C"/>
</dbReference>
<dbReference type="GO" id="GO:0034472">
    <property type="term" value="P:snRNA 3'-end processing"/>
    <property type="evidence" value="ECO:0007669"/>
    <property type="project" value="TreeGrafter"/>
</dbReference>
<keyword evidence="3" id="KW-1185">Reference proteome</keyword>
<proteinExistence type="predicted"/>
<reference evidence="4" key="1">
    <citation type="submission" date="2025-08" db="UniProtKB">
        <authorList>
            <consortium name="RefSeq"/>
        </authorList>
    </citation>
    <scope>IDENTIFICATION</scope>
    <source>
        <tissue evidence="4">Whole blood</tissue>
    </source>
</reference>
<feature type="domain" description="INTS6/SAGE1/DDX26B/CT45 C-terminal" evidence="2">
    <location>
        <begin position="90"/>
        <end position="151"/>
    </location>
</feature>
<dbReference type="PANTHER" id="PTHR12957:SF22">
    <property type="entry name" value="INTEGRATOR COMPLEX SUBUNIT 6-LIKE"/>
    <property type="match status" value="1"/>
</dbReference>
<evidence type="ECO:0000313" key="4">
    <source>
        <dbReference type="RefSeq" id="XP_019295201.2"/>
    </source>
</evidence>
<dbReference type="GO" id="GO:0032039">
    <property type="term" value="C:integrator complex"/>
    <property type="evidence" value="ECO:0007669"/>
    <property type="project" value="TreeGrafter"/>
</dbReference>
<evidence type="ECO:0000259" key="2">
    <source>
        <dbReference type="Pfam" id="PF15300"/>
    </source>
</evidence>
<evidence type="ECO:0000256" key="1">
    <source>
        <dbReference type="SAM" id="MobiDB-lite"/>
    </source>
</evidence>
<dbReference type="Proteomes" id="UP001165780">
    <property type="component" value="Unplaced"/>
</dbReference>
<dbReference type="KEGG" id="ppad:109261126"/>
<accession>A0A9V1F4A7</accession>
<dbReference type="Pfam" id="PF15300">
    <property type="entry name" value="INT_SG_DDX_CT_C"/>
    <property type="match status" value="1"/>
</dbReference>
<protein>
    <submittedName>
        <fullName evidence="4">Integrator complex subunit 6-like</fullName>
    </submittedName>
</protein>
<dbReference type="PANTHER" id="PTHR12957">
    <property type="entry name" value="DEAD/H BOX POLYPEPTIDE 26/DICE1-RELATED"/>
    <property type="match status" value="1"/>
</dbReference>
<dbReference type="GeneID" id="109261126"/>
<dbReference type="InterPro" id="IPR051113">
    <property type="entry name" value="Integrator_subunit6"/>
</dbReference>
<evidence type="ECO:0000313" key="3">
    <source>
        <dbReference type="Proteomes" id="UP001165780"/>
    </source>
</evidence>
<gene>
    <name evidence="4" type="primary">LOC109261126</name>
</gene>
<name>A0A9V1F4A7_PANPR</name>
<dbReference type="AlphaFoldDB" id="A0A9V1F4A7"/>
<organism evidence="3 4">
    <name type="scientific">Panthera pardus</name>
    <name type="common">Leopard</name>
    <name type="synonym">Felis pardus</name>
    <dbReference type="NCBI Taxonomy" id="9691"/>
    <lineage>
        <taxon>Eukaryota</taxon>
        <taxon>Metazoa</taxon>
        <taxon>Chordata</taxon>
        <taxon>Craniata</taxon>
        <taxon>Vertebrata</taxon>
        <taxon>Euteleostomi</taxon>
        <taxon>Mammalia</taxon>
        <taxon>Eutheria</taxon>
        <taxon>Laurasiatheria</taxon>
        <taxon>Carnivora</taxon>
        <taxon>Feliformia</taxon>
        <taxon>Felidae</taxon>
        <taxon>Pantherinae</taxon>
        <taxon>Panthera</taxon>
    </lineage>
</organism>